<dbReference type="Pfam" id="PF00155">
    <property type="entry name" value="Aminotran_1_2"/>
    <property type="match status" value="1"/>
</dbReference>
<evidence type="ECO:0000313" key="9">
    <source>
        <dbReference type="Proteomes" id="UP001239462"/>
    </source>
</evidence>
<evidence type="ECO:0000256" key="2">
    <source>
        <dbReference type="ARBA" id="ARBA00007441"/>
    </source>
</evidence>
<evidence type="ECO:0000256" key="6">
    <source>
        <dbReference type="RuleBase" id="RU000481"/>
    </source>
</evidence>
<dbReference type="NCBIfam" id="NF004621">
    <property type="entry name" value="PRK05957.1"/>
    <property type="match status" value="1"/>
</dbReference>
<dbReference type="GO" id="GO:0008483">
    <property type="term" value="F:transaminase activity"/>
    <property type="evidence" value="ECO:0007669"/>
    <property type="project" value="UniProtKB-KW"/>
</dbReference>
<dbReference type="InterPro" id="IPR015421">
    <property type="entry name" value="PyrdxlP-dep_Trfase_major"/>
</dbReference>
<keyword evidence="3 6" id="KW-0032">Aminotransferase</keyword>
<dbReference type="PANTHER" id="PTHR46383">
    <property type="entry name" value="ASPARTATE AMINOTRANSFERASE"/>
    <property type="match status" value="1"/>
</dbReference>
<dbReference type="InterPro" id="IPR004838">
    <property type="entry name" value="NHTrfase_class1_PyrdxlP-BS"/>
</dbReference>
<sequence length="414" mass="45022">MLDDNGLDPYLFGRPIAFIYSAQESSMTVQSTRALEVQDPVIPIVANLARENAGTISLGQGVVHYRPPQAVFDAVSRCAAEPSLDRYGPVLGEVSLLEKLRGKLFHENGIDLGRADASVVCTAGGNMAFFNAVLAIANPGDEIILLAPYYFNHRMAIELAGCRTVVVQTDQDCQPDLELIRQAITPKTRAIVTVSPNNPTGVVYSESMLRAINVVCADRDLFHIADEAYEYFVYDQPHFSVGSVDGADSHTISLYSLSKSYALAGWRLGYMVVPNQLLDALRKIQDTDLICPPQICQVAASAALDAGKAWCIKRIDGLPAVRDIALDSLSSLRDRCQIATPGGAFYLFLRLQSDRSDMDIVRQLITRYRVAVLPGSAFGAQGCTLRVSYGALEQATVAEGMGRLQRGLTEILTD</sequence>
<evidence type="ECO:0000259" key="7">
    <source>
        <dbReference type="Pfam" id="PF00155"/>
    </source>
</evidence>
<reference evidence="8 9" key="1">
    <citation type="submission" date="2023-06" db="EMBL/GenBank/DDBJ databases">
        <title>Roseiconus lacunae JC819 isolated from Gulf of Mannar region, Tamil Nadu.</title>
        <authorList>
            <person name="Pk S."/>
            <person name="Ch S."/>
            <person name="Ch V.R."/>
        </authorList>
    </citation>
    <scope>NUCLEOTIDE SEQUENCE [LARGE SCALE GENOMIC DNA]</scope>
    <source>
        <strain evidence="8 9">JC819</strain>
    </source>
</reference>
<dbReference type="Gene3D" id="3.90.1150.10">
    <property type="entry name" value="Aspartate Aminotransferase, domain 1"/>
    <property type="match status" value="1"/>
</dbReference>
<dbReference type="RefSeq" id="WP_289164958.1">
    <property type="nucleotide sequence ID" value="NZ_JASZZN010000014.1"/>
</dbReference>
<dbReference type="InterPro" id="IPR015422">
    <property type="entry name" value="PyrdxlP-dep_Trfase_small"/>
</dbReference>
<dbReference type="InterPro" id="IPR015424">
    <property type="entry name" value="PyrdxlP-dep_Trfase"/>
</dbReference>
<protein>
    <recommendedName>
        <fullName evidence="6">Aminotransferase</fullName>
        <ecNumber evidence="6">2.6.1.-</ecNumber>
    </recommendedName>
</protein>
<keyword evidence="9" id="KW-1185">Reference proteome</keyword>
<proteinExistence type="inferred from homology"/>
<evidence type="ECO:0000256" key="1">
    <source>
        <dbReference type="ARBA" id="ARBA00001933"/>
    </source>
</evidence>
<dbReference type="CDD" id="cd00609">
    <property type="entry name" value="AAT_like"/>
    <property type="match status" value="1"/>
</dbReference>
<comment type="caution">
    <text evidence="8">The sequence shown here is derived from an EMBL/GenBank/DDBJ whole genome shotgun (WGS) entry which is preliminary data.</text>
</comment>
<comment type="similarity">
    <text evidence="2 6">Belongs to the class-I pyridoxal-phosphate-dependent aminotransferase family.</text>
</comment>
<evidence type="ECO:0000313" key="8">
    <source>
        <dbReference type="EMBL" id="MDM4017491.1"/>
    </source>
</evidence>
<dbReference type="PANTHER" id="PTHR46383:SF5">
    <property type="entry name" value="AMINOTRANSFERASE CLASS I_CLASSII DOMAIN-CONTAINING PROTEIN"/>
    <property type="match status" value="1"/>
</dbReference>
<accession>A0ABT7PMW3</accession>
<evidence type="ECO:0000256" key="4">
    <source>
        <dbReference type="ARBA" id="ARBA00022679"/>
    </source>
</evidence>
<dbReference type="EMBL" id="JASZZN010000014">
    <property type="protein sequence ID" value="MDM4017491.1"/>
    <property type="molecule type" value="Genomic_DNA"/>
</dbReference>
<dbReference type="SUPFAM" id="SSF53383">
    <property type="entry name" value="PLP-dependent transferases"/>
    <property type="match status" value="1"/>
</dbReference>
<keyword evidence="4 6" id="KW-0808">Transferase</keyword>
<evidence type="ECO:0000256" key="3">
    <source>
        <dbReference type="ARBA" id="ARBA00022576"/>
    </source>
</evidence>
<dbReference type="Proteomes" id="UP001239462">
    <property type="component" value="Unassembled WGS sequence"/>
</dbReference>
<name>A0ABT7PMW3_9BACT</name>
<dbReference type="PROSITE" id="PS00105">
    <property type="entry name" value="AA_TRANSFER_CLASS_1"/>
    <property type="match status" value="1"/>
</dbReference>
<dbReference type="Gene3D" id="3.40.640.10">
    <property type="entry name" value="Type I PLP-dependent aspartate aminotransferase-like (Major domain)"/>
    <property type="match status" value="1"/>
</dbReference>
<keyword evidence="5" id="KW-0663">Pyridoxal phosphate</keyword>
<organism evidence="8 9">
    <name type="scientific">Roseiconus lacunae</name>
    <dbReference type="NCBI Taxonomy" id="2605694"/>
    <lineage>
        <taxon>Bacteria</taxon>
        <taxon>Pseudomonadati</taxon>
        <taxon>Planctomycetota</taxon>
        <taxon>Planctomycetia</taxon>
        <taxon>Pirellulales</taxon>
        <taxon>Pirellulaceae</taxon>
        <taxon>Roseiconus</taxon>
    </lineage>
</organism>
<dbReference type="InterPro" id="IPR004839">
    <property type="entry name" value="Aminotransferase_I/II_large"/>
</dbReference>
<gene>
    <name evidence="8" type="ORF">QTN89_18730</name>
</gene>
<evidence type="ECO:0000256" key="5">
    <source>
        <dbReference type="ARBA" id="ARBA00022898"/>
    </source>
</evidence>
<dbReference type="InterPro" id="IPR050596">
    <property type="entry name" value="AspAT/PAT-like"/>
</dbReference>
<comment type="cofactor">
    <cofactor evidence="1 6">
        <name>pyridoxal 5'-phosphate</name>
        <dbReference type="ChEBI" id="CHEBI:597326"/>
    </cofactor>
</comment>
<feature type="domain" description="Aminotransferase class I/classII large" evidence="7">
    <location>
        <begin position="56"/>
        <end position="403"/>
    </location>
</feature>
<dbReference type="EC" id="2.6.1.-" evidence="6"/>